<feature type="domain" description="Amidohydrolase-related" evidence="2">
    <location>
        <begin position="243"/>
        <end position="372"/>
    </location>
</feature>
<dbReference type="STRING" id="701091.M2SNU1"/>
<reference evidence="4" key="2">
    <citation type="journal article" date="2013" name="PLoS Genet.">
        <title>Comparative genome structure, secondary metabolite, and effector coding capacity across Cochliobolus pathogens.</title>
        <authorList>
            <person name="Condon B.J."/>
            <person name="Leng Y."/>
            <person name="Wu D."/>
            <person name="Bushley K.E."/>
            <person name="Ohm R.A."/>
            <person name="Otillar R."/>
            <person name="Martin J."/>
            <person name="Schackwitz W."/>
            <person name="Grimwood J."/>
            <person name="MohdZainudin N."/>
            <person name="Xue C."/>
            <person name="Wang R."/>
            <person name="Manning V.A."/>
            <person name="Dhillon B."/>
            <person name="Tu Z.J."/>
            <person name="Steffenson B.J."/>
            <person name="Salamov A."/>
            <person name="Sun H."/>
            <person name="Lowry S."/>
            <person name="LaButti K."/>
            <person name="Han J."/>
            <person name="Copeland A."/>
            <person name="Lindquist E."/>
            <person name="Barry K."/>
            <person name="Schmutz J."/>
            <person name="Baker S.E."/>
            <person name="Ciuffetti L.M."/>
            <person name="Grigoriev I.V."/>
            <person name="Zhong S."/>
            <person name="Turgeon B.G."/>
        </authorList>
    </citation>
    <scope>NUCLEOTIDE SEQUENCE [LARGE SCALE GENOMIC DNA]</scope>
    <source>
        <strain evidence="4">C5 / ATCC 48332 / race O</strain>
    </source>
</reference>
<dbReference type="PANTHER" id="PTHR43569:SF2">
    <property type="entry name" value="AMIDOHYDROLASE-RELATED DOMAIN-CONTAINING PROTEIN"/>
    <property type="match status" value="1"/>
</dbReference>
<dbReference type="InterPro" id="IPR006680">
    <property type="entry name" value="Amidohydro-rel"/>
</dbReference>
<protein>
    <recommendedName>
        <fullName evidence="2">Amidohydrolase-related domain-containing protein</fullName>
    </recommendedName>
</protein>
<dbReference type="AlphaFoldDB" id="M2SNU1"/>
<dbReference type="InterPro" id="IPR052350">
    <property type="entry name" value="Metallo-dep_Lactonases"/>
</dbReference>
<dbReference type="OrthoDB" id="2135488at2759"/>
<comment type="similarity">
    <text evidence="1">Belongs to the metallo-dependent hydrolases superfamily.</text>
</comment>
<accession>M2SNU1</accession>
<proteinExistence type="inferred from homology"/>
<dbReference type="GO" id="GO:0016787">
    <property type="term" value="F:hydrolase activity"/>
    <property type="evidence" value="ECO:0007669"/>
    <property type="project" value="InterPro"/>
</dbReference>
<gene>
    <name evidence="3" type="ORF">COCHEDRAFT_1227981</name>
</gene>
<dbReference type="HOGENOM" id="CLU_044590_1_0_1"/>
<keyword evidence="4" id="KW-1185">Reference proteome</keyword>
<dbReference type="OMA" id="IAWRTAM"/>
<evidence type="ECO:0000259" key="2">
    <source>
        <dbReference type="Pfam" id="PF04909"/>
    </source>
</evidence>
<dbReference type="SUPFAM" id="SSF51556">
    <property type="entry name" value="Metallo-dependent hydrolases"/>
    <property type="match status" value="1"/>
</dbReference>
<evidence type="ECO:0000313" key="4">
    <source>
        <dbReference type="Proteomes" id="UP000016936"/>
    </source>
</evidence>
<evidence type="ECO:0000313" key="3">
    <source>
        <dbReference type="EMBL" id="EMD86985.1"/>
    </source>
</evidence>
<dbReference type="Proteomes" id="UP000016936">
    <property type="component" value="Unassembled WGS sequence"/>
</dbReference>
<dbReference type="Pfam" id="PF04909">
    <property type="entry name" value="Amidohydro_2"/>
    <property type="match status" value="1"/>
</dbReference>
<dbReference type="Gene3D" id="3.20.20.140">
    <property type="entry name" value="Metal-dependent hydrolases"/>
    <property type="match status" value="1"/>
</dbReference>
<reference evidence="3 4" key="1">
    <citation type="journal article" date="2012" name="PLoS Pathog.">
        <title>Diverse lifestyles and strategies of plant pathogenesis encoded in the genomes of eighteen Dothideomycetes fungi.</title>
        <authorList>
            <person name="Ohm R.A."/>
            <person name="Feau N."/>
            <person name="Henrissat B."/>
            <person name="Schoch C.L."/>
            <person name="Horwitz B.A."/>
            <person name="Barry K.W."/>
            <person name="Condon B.J."/>
            <person name="Copeland A.C."/>
            <person name="Dhillon B."/>
            <person name="Glaser F."/>
            <person name="Hesse C.N."/>
            <person name="Kosti I."/>
            <person name="LaButti K."/>
            <person name="Lindquist E.A."/>
            <person name="Lucas S."/>
            <person name="Salamov A.A."/>
            <person name="Bradshaw R.E."/>
            <person name="Ciuffetti L."/>
            <person name="Hamelin R.C."/>
            <person name="Kema G.H.J."/>
            <person name="Lawrence C."/>
            <person name="Scott J.A."/>
            <person name="Spatafora J.W."/>
            <person name="Turgeon B.G."/>
            <person name="de Wit P.J.G.M."/>
            <person name="Zhong S."/>
            <person name="Goodwin S.B."/>
            <person name="Grigoriev I.V."/>
        </authorList>
    </citation>
    <scope>NUCLEOTIDE SEQUENCE [LARGE SCALE GENOMIC DNA]</scope>
    <source>
        <strain evidence="4">C5 / ATCC 48332 / race O</strain>
    </source>
</reference>
<organism evidence="3 4">
    <name type="scientific">Cochliobolus heterostrophus (strain C5 / ATCC 48332 / race O)</name>
    <name type="common">Southern corn leaf blight fungus</name>
    <name type="synonym">Bipolaris maydis</name>
    <dbReference type="NCBI Taxonomy" id="701091"/>
    <lineage>
        <taxon>Eukaryota</taxon>
        <taxon>Fungi</taxon>
        <taxon>Dikarya</taxon>
        <taxon>Ascomycota</taxon>
        <taxon>Pezizomycotina</taxon>
        <taxon>Dothideomycetes</taxon>
        <taxon>Pleosporomycetidae</taxon>
        <taxon>Pleosporales</taxon>
        <taxon>Pleosporineae</taxon>
        <taxon>Pleosporaceae</taxon>
        <taxon>Bipolaris</taxon>
    </lineage>
</organism>
<sequence length="382" mass="42046">MSQPHQRILDSHIHLWPSTATSSSEHGWMAPNHLLAKRHGISDYLSIASSPPPAGFIYVETDRYLPSPFPSDISSSPSSEQEIEEAKQKLSQWAAQPLEEIKFLRRIAEAKPDDGDGFTPQEADKMLGCVVYGPLHLSPALFRIYLELAEQTAGPQLWSKVVGFRYLLQGKGDGVVQRMLQENEESWVSNLSVLRRGNDGRGWAFDVGVDINRDGTGPMGAVGKLIAKVRQEEKKKGVEEGKGVRFVLNHLAKHPLSPSAPIPSPIWLSSLSSFSSDPCVSMKFSGSLNEFIDTPSTPSDIPTLVNTLSPFFNHVFQSFGARRIMFGSDWPVCNVGGPKGEAGNWSLWREVVQGCLEARELSEEEKESVWWGAGCAAYALAV</sequence>
<dbReference type="eggNOG" id="ENOG502RZT7">
    <property type="taxonomic scope" value="Eukaryota"/>
</dbReference>
<evidence type="ECO:0000256" key="1">
    <source>
        <dbReference type="ARBA" id="ARBA00038310"/>
    </source>
</evidence>
<dbReference type="PANTHER" id="PTHR43569">
    <property type="entry name" value="AMIDOHYDROLASE"/>
    <property type="match status" value="1"/>
</dbReference>
<name>M2SNU1_COCH5</name>
<dbReference type="InterPro" id="IPR032466">
    <property type="entry name" value="Metal_Hydrolase"/>
</dbReference>
<dbReference type="EMBL" id="KB445583">
    <property type="protein sequence ID" value="EMD86985.1"/>
    <property type="molecule type" value="Genomic_DNA"/>
</dbReference>